<dbReference type="PANTHER" id="PTHR13350">
    <property type="entry name" value="INTEGRATOR COMPLEX SUBUNIT 8"/>
    <property type="match status" value="1"/>
</dbReference>
<comment type="similarity">
    <text evidence="3">Belongs to the Integrator subunit 8 family.</text>
</comment>
<dbReference type="STRING" id="77166.U4UKQ5"/>
<dbReference type="PANTHER" id="PTHR13350:SF1">
    <property type="entry name" value="INTEGRATOR COMPLEX SUBUNIT 8"/>
    <property type="match status" value="1"/>
</dbReference>
<protein>
    <recommendedName>
        <fullName evidence="6">INTS8 TPR repeats domain-containing protein</fullName>
    </recommendedName>
</protein>
<evidence type="ECO:0000256" key="2">
    <source>
        <dbReference type="ARBA" id="ARBA00004286"/>
    </source>
</evidence>
<dbReference type="AlphaFoldDB" id="U4UKQ5"/>
<dbReference type="EMBL" id="KB632345">
    <property type="protein sequence ID" value="ERL93063.1"/>
    <property type="molecule type" value="Genomic_DNA"/>
</dbReference>
<evidence type="ECO:0000256" key="4">
    <source>
        <dbReference type="ARBA" id="ARBA00022454"/>
    </source>
</evidence>
<evidence type="ECO:0000256" key="5">
    <source>
        <dbReference type="ARBA" id="ARBA00023242"/>
    </source>
</evidence>
<dbReference type="OrthoDB" id="64340at2759"/>
<dbReference type="InterPro" id="IPR038751">
    <property type="entry name" value="INTS8"/>
</dbReference>
<dbReference type="GO" id="GO:0005694">
    <property type="term" value="C:chromosome"/>
    <property type="evidence" value="ECO:0007669"/>
    <property type="project" value="UniProtKB-SubCell"/>
</dbReference>
<dbReference type="InterPro" id="IPR057980">
    <property type="entry name" value="TPR_INTS8"/>
</dbReference>
<dbReference type="Pfam" id="PF25756">
    <property type="entry name" value="TPR_INTS8"/>
    <property type="match status" value="2"/>
</dbReference>
<organism evidence="7 8">
    <name type="scientific">Dendroctonus ponderosae</name>
    <name type="common">Mountain pine beetle</name>
    <dbReference type="NCBI Taxonomy" id="77166"/>
    <lineage>
        <taxon>Eukaryota</taxon>
        <taxon>Metazoa</taxon>
        <taxon>Ecdysozoa</taxon>
        <taxon>Arthropoda</taxon>
        <taxon>Hexapoda</taxon>
        <taxon>Insecta</taxon>
        <taxon>Pterygota</taxon>
        <taxon>Neoptera</taxon>
        <taxon>Endopterygota</taxon>
        <taxon>Coleoptera</taxon>
        <taxon>Polyphaga</taxon>
        <taxon>Cucujiformia</taxon>
        <taxon>Curculionidae</taxon>
        <taxon>Scolytinae</taxon>
        <taxon>Dendroctonus</taxon>
    </lineage>
</organism>
<comment type="subcellular location">
    <subcellularLocation>
        <location evidence="2">Chromosome</location>
    </subcellularLocation>
    <subcellularLocation>
        <location evidence="1">Nucleus</location>
    </subcellularLocation>
</comment>
<evidence type="ECO:0000313" key="8">
    <source>
        <dbReference type="Proteomes" id="UP000030742"/>
    </source>
</evidence>
<proteinExistence type="inferred from homology"/>
<feature type="domain" description="INTS8 TPR repeats" evidence="6">
    <location>
        <begin position="644"/>
        <end position="721"/>
    </location>
</feature>
<accession>U4UKQ5</accession>
<dbReference type="GO" id="GO:0034472">
    <property type="term" value="P:snRNA 3'-end processing"/>
    <property type="evidence" value="ECO:0007669"/>
    <property type="project" value="InterPro"/>
</dbReference>
<evidence type="ECO:0000313" key="7">
    <source>
        <dbReference type="EMBL" id="ERL93063.1"/>
    </source>
</evidence>
<sequence length="722" mass="83250">MEVDLLNAGSVPISPDTVLSFEFLLDKELLLKHLQKPNPDPTPLDLITKFHDVITTTLRNRMEPETIESTTVNGSNEVKINHPAKNIAMKILSLKVAAFLNWNLAQIRALPFKTQIDLLQDLMYFTNEERTVFEITNLEQVDLKATSPEFLFALVLFHRWALNTSMHRVTSNWQQRYGINEMSLRDENIICCPENIQKTISFLHESLQWEQMPKLLSFDCFQMPTETNDSIEFNWSKATLISRDEFCTQICYDLGTSFFYQEDYKAAKELFHKCQEYLNLVTQQNVFASFDKNSLQVYIKACDPSVDVHKKSLLEQLNNSIVNQFVGIQVNWKLQSNEDKKIIKDYLFHLIIKQTVPDLMERIKSNATLGNIFEMSELQYVIKTEESSNIPENLFASDTGLFETSKKSENKGKPKMELRLLVRQLISSYNWKEIKDILLKIGMMNMGTSVWEMNPHWEVPIPIHSVLKSLPRGFLGELSYVLLAKSKEQLLTKNWNLALELLIVLDKELKNANFNVAKFCKMVNWEILLIQILQLLEEWPKSTVDKAALANACEVCLQSNESVIPRTEIVETCAICLLNLGRWEFLIAYEKRWTSFEIMSAVALACHEMVKNKCNKKFSKDLWDIGKSIFRLVGISSVLLWCLSVLPVFAPNPSQSKRSSASCHDINNLRNKLLSIFLRLKDSTCLTVIISMLTKLYNIFKDEANFELQVDCMNLWPAAISK</sequence>
<dbReference type="Proteomes" id="UP000030742">
    <property type="component" value="Unassembled WGS sequence"/>
</dbReference>
<reference evidence="7 8" key="1">
    <citation type="journal article" date="2013" name="Genome Biol.">
        <title>Draft genome of the mountain pine beetle, Dendroctonus ponderosae Hopkins, a major forest pest.</title>
        <authorList>
            <person name="Keeling C.I."/>
            <person name="Yuen M.M."/>
            <person name="Liao N.Y."/>
            <person name="Docking T.R."/>
            <person name="Chan S.K."/>
            <person name="Taylor G.A."/>
            <person name="Palmquist D.L."/>
            <person name="Jackman S.D."/>
            <person name="Nguyen A."/>
            <person name="Li M."/>
            <person name="Henderson H."/>
            <person name="Janes J.K."/>
            <person name="Zhao Y."/>
            <person name="Pandoh P."/>
            <person name="Moore R."/>
            <person name="Sperling F.A."/>
            <person name="Huber D.P."/>
            <person name="Birol I."/>
            <person name="Jones S.J."/>
            <person name="Bohlmann J."/>
        </authorList>
    </citation>
    <scope>NUCLEOTIDE SEQUENCE</scope>
</reference>
<evidence type="ECO:0000256" key="1">
    <source>
        <dbReference type="ARBA" id="ARBA00004123"/>
    </source>
</evidence>
<name>U4UKQ5_DENPD</name>
<keyword evidence="5" id="KW-0539">Nucleus</keyword>
<evidence type="ECO:0000256" key="3">
    <source>
        <dbReference type="ARBA" id="ARBA00007147"/>
    </source>
</evidence>
<gene>
    <name evidence="7" type="ORF">D910_10365</name>
</gene>
<keyword evidence="4" id="KW-0158">Chromosome</keyword>
<dbReference type="GO" id="GO:0032039">
    <property type="term" value="C:integrator complex"/>
    <property type="evidence" value="ECO:0007669"/>
    <property type="project" value="TreeGrafter"/>
</dbReference>
<evidence type="ECO:0000259" key="6">
    <source>
        <dbReference type="Pfam" id="PF25756"/>
    </source>
</evidence>
<feature type="domain" description="INTS8 TPR repeats" evidence="6">
    <location>
        <begin position="420"/>
        <end position="631"/>
    </location>
</feature>